<sequence length="371" mass="40433">MLVLALLVSSAAAAEDVYFLSLNDTLSPLTADLIPIRINNLIYVPSGMFDRVQTGVNLGVYFGQDKATSTATLYSREKTLIFDINGGYAYDSTRSVYYAYRAVIRNGRTYMPAFSICQFFGLEYSALSTDYGPLIRIKSGQVWLTDAVFVSSAATLMRDRLNEYLQSQASPGASSTPVPSASPTPSSSPSGGDKSDVTVYLAMTVDGEAGLEQVLDLLDAQWAPVLFFFRPDQLAEHDDLVRRILGSGHLIGLWPQGETLEELEGEINQGNRLLERIARQRTYTVLVRGSDSLRGQLSADGYACWLENVDGRINGRSGAALYSAVMGEISAKKALAKVLLDDSISPTTLSRLLRQLSADRYELAPAVETTC</sequence>
<evidence type="ECO:0000259" key="2">
    <source>
        <dbReference type="Pfam" id="PF07833"/>
    </source>
</evidence>
<name>A0A645D835_9ZZZZ</name>
<feature type="compositionally biased region" description="Low complexity" evidence="1">
    <location>
        <begin position="169"/>
        <end position="192"/>
    </location>
</feature>
<gene>
    <name evidence="3" type="ORF">SDC9_132617</name>
</gene>
<dbReference type="EMBL" id="VSSQ01033815">
    <property type="protein sequence ID" value="MPM85536.1"/>
    <property type="molecule type" value="Genomic_DNA"/>
</dbReference>
<reference evidence="3" key="1">
    <citation type="submission" date="2019-08" db="EMBL/GenBank/DDBJ databases">
        <authorList>
            <person name="Kucharzyk K."/>
            <person name="Murdoch R.W."/>
            <person name="Higgins S."/>
            <person name="Loffler F."/>
        </authorList>
    </citation>
    <scope>NUCLEOTIDE SEQUENCE</scope>
</reference>
<dbReference type="InterPro" id="IPR036582">
    <property type="entry name" value="Mao_N_sf"/>
</dbReference>
<dbReference type="Pfam" id="PF07833">
    <property type="entry name" value="Cu_amine_oxidN1"/>
    <property type="match status" value="1"/>
</dbReference>
<evidence type="ECO:0000313" key="3">
    <source>
        <dbReference type="EMBL" id="MPM85536.1"/>
    </source>
</evidence>
<dbReference type="InterPro" id="IPR012854">
    <property type="entry name" value="Cu_amine_oxidase-like_N"/>
</dbReference>
<dbReference type="Gene3D" id="3.20.20.370">
    <property type="entry name" value="Glycoside hydrolase/deacetylase"/>
    <property type="match status" value="1"/>
</dbReference>
<dbReference type="InterPro" id="IPR011330">
    <property type="entry name" value="Glyco_hydro/deAcase_b/a-brl"/>
</dbReference>
<organism evidence="3">
    <name type="scientific">bioreactor metagenome</name>
    <dbReference type="NCBI Taxonomy" id="1076179"/>
    <lineage>
        <taxon>unclassified sequences</taxon>
        <taxon>metagenomes</taxon>
        <taxon>ecological metagenomes</taxon>
    </lineage>
</organism>
<accession>A0A645D835</accession>
<proteinExistence type="predicted"/>
<comment type="caution">
    <text evidence="3">The sequence shown here is derived from an EMBL/GenBank/DDBJ whole genome shotgun (WGS) entry which is preliminary data.</text>
</comment>
<dbReference type="SUPFAM" id="SSF88713">
    <property type="entry name" value="Glycoside hydrolase/deacetylase"/>
    <property type="match status" value="1"/>
</dbReference>
<protein>
    <recommendedName>
        <fullName evidence="2">Copper amine oxidase-like N-terminal domain-containing protein</fullName>
    </recommendedName>
</protein>
<dbReference type="GO" id="GO:0005975">
    <property type="term" value="P:carbohydrate metabolic process"/>
    <property type="evidence" value="ECO:0007669"/>
    <property type="project" value="InterPro"/>
</dbReference>
<dbReference type="SUPFAM" id="SSF55383">
    <property type="entry name" value="Copper amine oxidase, domain N"/>
    <property type="match status" value="1"/>
</dbReference>
<feature type="domain" description="Copper amine oxidase-like N-terminal" evidence="2">
    <location>
        <begin position="32"/>
        <end position="123"/>
    </location>
</feature>
<feature type="region of interest" description="Disordered" evidence="1">
    <location>
        <begin position="168"/>
        <end position="193"/>
    </location>
</feature>
<evidence type="ECO:0000256" key="1">
    <source>
        <dbReference type="SAM" id="MobiDB-lite"/>
    </source>
</evidence>
<dbReference type="AlphaFoldDB" id="A0A645D835"/>